<keyword evidence="2" id="KW-0547">Nucleotide-binding</keyword>
<evidence type="ECO:0000256" key="4">
    <source>
        <dbReference type="ARBA" id="ARBA00022840"/>
    </source>
</evidence>
<dbReference type="InterPro" id="IPR045540">
    <property type="entry name" value="YegS/DAGK_C"/>
</dbReference>
<dbReference type="EMBL" id="FWXR01000002">
    <property type="protein sequence ID" value="SMC43928.1"/>
    <property type="molecule type" value="Genomic_DNA"/>
</dbReference>
<dbReference type="InterPro" id="IPR050187">
    <property type="entry name" value="Lipid_Phosphate_FormReg"/>
</dbReference>
<dbReference type="STRING" id="937218.SAMN06297251_102219"/>
<dbReference type="InterPro" id="IPR016064">
    <property type="entry name" value="NAD/diacylglycerol_kinase_sf"/>
</dbReference>
<evidence type="ECO:0000259" key="5">
    <source>
        <dbReference type="PROSITE" id="PS50146"/>
    </source>
</evidence>
<dbReference type="GO" id="GO:0016301">
    <property type="term" value="F:kinase activity"/>
    <property type="evidence" value="ECO:0007669"/>
    <property type="project" value="UniProtKB-KW"/>
</dbReference>
<dbReference type="PANTHER" id="PTHR12358">
    <property type="entry name" value="SPHINGOSINE KINASE"/>
    <property type="match status" value="1"/>
</dbReference>
<keyword evidence="1" id="KW-0808">Transferase</keyword>
<name>A0A1W1Z7N8_9HYPH</name>
<organism evidence="6 7">
    <name type="scientific">Fulvimarina manganoxydans</name>
    <dbReference type="NCBI Taxonomy" id="937218"/>
    <lineage>
        <taxon>Bacteria</taxon>
        <taxon>Pseudomonadati</taxon>
        <taxon>Pseudomonadota</taxon>
        <taxon>Alphaproteobacteria</taxon>
        <taxon>Hyphomicrobiales</taxon>
        <taxon>Aurantimonadaceae</taxon>
        <taxon>Fulvimarina</taxon>
    </lineage>
</organism>
<dbReference type="InterPro" id="IPR001206">
    <property type="entry name" value="Diacylglycerol_kinase_cat_dom"/>
</dbReference>
<dbReference type="SUPFAM" id="SSF111331">
    <property type="entry name" value="NAD kinase/diacylglycerol kinase-like"/>
    <property type="match status" value="1"/>
</dbReference>
<accession>A0A1W1Z7N8</accession>
<keyword evidence="7" id="KW-1185">Reference proteome</keyword>
<keyword evidence="4" id="KW-0067">ATP-binding</keyword>
<feature type="domain" description="DAGKc" evidence="5">
    <location>
        <begin position="9"/>
        <end position="142"/>
    </location>
</feature>
<dbReference type="Proteomes" id="UP000192656">
    <property type="component" value="Unassembled WGS sequence"/>
</dbReference>
<evidence type="ECO:0000313" key="7">
    <source>
        <dbReference type="Proteomes" id="UP000192656"/>
    </source>
</evidence>
<gene>
    <name evidence="6" type="ORF">SAMN06297251_102219</name>
</gene>
<dbReference type="AlphaFoldDB" id="A0A1W1Z7N8"/>
<sequence>MRDARPARMGVMKVLALLNRDGGTLKTTDLDWLRALIEDEFKMHGHEIEVSVCSGDAIVESIRKGVDRPDLDILLVGGGDGTVSAAAAACAGTQTALGILPAGTMNLFARTLQIPLGLEQAVAALAAGSVTAVDVGKVNGRVFVHQFAVGLHARMVRMRKKISYGSRFGKVLATWRAGWMAVRSLPSIKLEIDVDGERREEIRSPAVAFSNNFYGDGHLPFADDPKGGALGVYVCRAKKFGPMSKLILDIMRGTWRQNADLESFRAKRVRLIYEGRHHKNRAVQDGELVTLERDTVIEVVAKGLQILAPAEATYLTESNSTRSEPITVSVG</sequence>
<dbReference type="PANTHER" id="PTHR12358:SF54">
    <property type="entry name" value="SPHINGOSINE KINASE RELATED PROTEIN"/>
    <property type="match status" value="1"/>
</dbReference>
<evidence type="ECO:0000256" key="2">
    <source>
        <dbReference type="ARBA" id="ARBA00022741"/>
    </source>
</evidence>
<dbReference type="Gene3D" id="2.60.200.40">
    <property type="match status" value="1"/>
</dbReference>
<dbReference type="Pfam" id="PF00781">
    <property type="entry name" value="DAGK_cat"/>
    <property type="match status" value="1"/>
</dbReference>
<evidence type="ECO:0000256" key="1">
    <source>
        <dbReference type="ARBA" id="ARBA00022679"/>
    </source>
</evidence>
<dbReference type="InterPro" id="IPR017438">
    <property type="entry name" value="ATP-NAD_kinase_N"/>
</dbReference>
<dbReference type="PROSITE" id="PS50146">
    <property type="entry name" value="DAGK"/>
    <property type="match status" value="1"/>
</dbReference>
<proteinExistence type="predicted"/>
<reference evidence="6 7" key="1">
    <citation type="submission" date="2017-04" db="EMBL/GenBank/DDBJ databases">
        <authorList>
            <person name="Afonso C.L."/>
            <person name="Miller P.J."/>
            <person name="Scott M.A."/>
            <person name="Spackman E."/>
            <person name="Goraichik I."/>
            <person name="Dimitrov K.M."/>
            <person name="Suarez D.L."/>
            <person name="Swayne D.E."/>
        </authorList>
    </citation>
    <scope>NUCLEOTIDE SEQUENCE [LARGE SCALE GENOMIC DNA]</scope>
    <source>
        <strain evidence="6 7">CGMCC 1.10972</strain>
    </source>
</reference>
<dbReference type="Pfam" id="PF19279">
    <property type="entry name" value="YegS_C"/>
    <property type="match status" value="1"/>
</dbReference>
<dbReference type="SMART" id="SM00046">
    <property type="entry name" value="DAGKc"/>
    <property type="match status" value="1"/>
</dbReference>
<evidence type="ECO:0000256" key="3">
    <source>
        <dbReference type="ARBA" id="ARBA00022777"/>
    </source>
</evidence>
<dbReference type="RefSeq" id="WP_244556777.1">
    <property type="nucleotide sequence ID" value="NZ_FWXR01000002.1"/>
</dbReference>
<dbReference type="Gene3D" id="3.40.50.10330">
    <property type="entry name" value="Probable inorganic polyphosphate/atp-NAD kinase, domain 1"/>
    <property type="match status" value="1"/>
</dbReference>
<protein>
    <submittedName>
        <fullName evidence="6">Diacylglycerol kinase family enzyme</fullName>
    </submittedName>
</protein>
<evidence type="ECO:0000313" key="6">
    <source>
        <dbReference type="EMBL" id="SMC43928.1"/>
    </source>
</evidence>
<keyword evidence="3 6" id="KW-0418">Kinase</keyword>